<feature type="compositionally biased region" description="Polar residues" evidence="1">
    <location>
        <begin position="208"/>
        <end position="221"/>
    </location>
</feature>
<accession>A0A6J8ETP6</accession>
<dbReference type="OrthoDB" id="5981837at2759"/>
<dbReference type="InterPro" id="IPR029359">
    <property type="entry name" value="FAM181"/>
</dbReference>
<feature type="compositionally biased region" description="Low complexity" evidence="1">
    <location>
        <begin position="223"/>
        <end position="245"/>
    </location>
</feature>
<evidence type="ECO:0000256" key="1">
    <source>
        <dbReference type="SAM" id="MobiDB-lite"/>
    </source>
</evidence>
<dbReference type="Proteomes" id="UP000507470">
    <property type="component" value="Unassembled WGS sequence"/>
</dbReference>
<dbReference type="InterPro" id="IPR053819">
    <property type="entry name" value="TEADIR3_omega_loop"/>
</dbReference>
<keyword evidence="3" id="KW-1185">Reference proteome</keyword>
<dbReference type="EMBL" id="CACVKT020009705">
    <property type="protein sequence ID" value="CAC5423072.1"/>
    <property type="molecule type" value="Genomic_DNA"/>
</dbReference>
<protein>
    <submittedName>
        <fullName evidence="2">Uncharacterized protein</fullName>
    </submittedName>
</protein>
<name>A0A6J8ETP6_MYTCO</name>
<dbReference type="PANTHER" id="PTHR33766">
    <property type="entry name" value="PROTEIN FAM181B"/>
    <property type="match status" value="1"/>
</dbReference>
<dbReference type="AlphaFoldDB" id="A0A6J8ETP6"/>
<organism evidence="2 3">
    <name type="scientific">Mytilus coruscus</name>
    <name type="common">Sea mussel</name>
    <dbReference type="NCBI Taxonomy" id="42192"/>
    <lineage>
        <taxon>Eukaryota</taxon>
        <taxon>Metazoa</taxon>
        <taxon>Spiralia</taxon>
        <taxon>Lophotrochozoa</taxon>
        <taxon>Mollusca</taxon>
        <taxon>Bivalvia</taxon>
        <taxon>Autobranchia</taxon>
        <taxon>Pteriomorphia</taxon>
        <taxon>Mytilida</taxon>
        <taxon>Mytiloidea</taxon>
        <taxon>Mytilidae</taxon>
        <taxon>Mytilinae</taxon>
        <taxon>Mytilus</taxon>
    </lineage>
</organism>
<dbReference type="PANTHER" id="PTHR33766:SF2">
    <property type="entry name" value="PROTEIN FAM181B"/>
    <property type="match status" value="1"/>
</dbReference>
<gene>
    <name evidence="2" type="ORF">MCOR_55079</name>
</gene>
<proteinExistence type="predicted"/>
<reference evidence="2 3" key="1">
    <citation type="submission" date="2020-06" db="EMBL/GenBank/DDBJ databases">
        <authorList>
            <person name="Li R."/>
            <person name="Bekaert M."/>
        </authorList>
    </citation>
    <scope>NUCLEOTIDE SEQUENCE [LARGE SCALE GENOMIC DNA]</scope>
    <source>
        <strain evidence="3">wild</strain>
    </source>
</reference>
<sequence>MLNVEDMTGIMQPMGFPDPGEEEIHHHGQDDATLNLLSFVDMASSNIKLALDKPSKSKRKVNHRKYLQKQLKRCSGKDGGDGKNNCYNGPPAKIQRKENSQIGLQIKSLQALFDPRTLHEKCCADPATKACNGSSKVPLRKRNLPPSFFTEPTALEVNKQYGNLNGLLPTNGNDFSSIQLPTDTLESILGPTDLQELLSGPWNDTGRDSSTTPGCDSSVGNCSPRSFSDSSESLSSISPGLSNQNQNNQWLQQFPIQDSNMNGQLFLGDNFDNFQNSFTNDTRNQQFNDNMSFSNNCFETNLNDIPLPTFPQAFCNSTIPDLIPACSWTEPQPGQPCYTYL</sequence>
<evidence type="ECO:0000313" key="2">
    <source>
        <dbReference type="EMBL" id="CAC5423072.1"/>
    </source>
</evidence>
<dbReference type="Pfam" id="PF15238">
    <property type="entry name" value="TEADIR3"/>
    <property type="match status" value="1"/>
</dbReference>
<feature type="region of interest" description="Disordered" evidence="1">
    <location>
        <begin position="197"/>
        <end position="245"/>
    </location>
</feature>
<evidence type="ECO:0000313" key="3">
    <source>
        <dbReference type="Proteomes" id="UP000507470"/>
    </source>
</evidence>